<evidence type="ECO:0000313" key="2">
    <source>
        <dbReference type="Proteomes" id="UP000277198"/>
    </source>
</evidence>
<protein>
    <submittedName>
        <fullName evidence="1">Uncharacterized protein</fullName>
    </submittedName>
</protein>
<keyword evidence="2" id="KW-1185">Reference proteome</keyword>
<accession>A0A3G1ZKT0</accession>
<evidence type="ECO:0000313" key="1">
    <source>
        <dbReference type="EMBL" id="AYM00289.1"/>
    </source>
</evidence>
<sequence length="82" mass="9635">MTHLTEAIVDEIYHEDGPEYIQFIADGPKGRDTFKKPIDRAELKRLERLTDSIEEQAAYDIHRVPVRYDDGSWEIAWDELES</sequence>
<name>A0A3G1ZKT0_BPPHH</name>
<organism evidence="1 2">
    <name type="scientific">Halobacterium phage phiH</name>
    <name type="common">Bacteriophage phi-H</name>
    <dbReference type="NCBI Taxonomy" id="169684"/>
    <lineage>
        <taxon>Viruses</taxon>
        <taxon>Duplodnaviria</taxon>
        <taxon>Heunggongvirae</taxon>
        <taxon>Uroviricota</taxon>
        <taxon>Caudoviricetes</taxon>
        <taxon>Vertoviridae</taxon>
        <taxon>Myohalovirus</taxon>
        <taxon>Myohalovirus spontanei</taxon>
        <taxon>Myohalovirus phiH</taxon>
    </lineage>
</organism>
<reference evidence="1 2" key="1">
    <citation type="journal article" date="2018" name="Genes (Basel)">
        <title>Complete Genome Sequence of the Model Halovirus PhiH1 (PhiH1).</title>
        <authorList>
            <person name="Dyall-Smith M."/>
            <person name="Pfeifer F."/>
            <person name="Witte A."/>
            <person name="Oesterhelt D."/>
            <person name="Pfeiffer F."/>
        </authorList>
    </citation>
    <scope>NUCLEOTIDE SEQUENCE [LARGE SCALE GENOMIC DNA]</scope>
    <source>
        <strain evidence="1">Variant phiH1</strain>
    </source>
</reference>
<proteinExistence type="predicted"/>
<organismHost>
    <name type="scientific">Halobacterium salinarum</name>
    <name type="common">Halobacterium halobium</name>
    <dbReference type="NCBI Taxonomy" id="2242"/>
</organismHost>
<dbReference type="Proteomes" id="UP000277198">
    <property type="component" value="Segment"/>
</dbReference>
<dbReference type="EMBL" id="MK002701">
    <property type="protein sequence ID" value="AYM00289.1"/>
    <property type="molecule type" value="Genomic_DNA"/>
</dbReference>
<gene>
    <name evidence="1" type="ORF">PhiH1_215</name>
</gene>